<comment type="similarity">
    <text evidence="2">Belongs to the cyclophilin-type PPIase family.</text>
</comment>
<dbReference type="Pfam" id="PF00160">
    <property type="entry name" value="Pro_isomerase"/>
    <property type="match status" value="1"/>
</dbReference>
<accession>A0A249LE10</accession>
<dbReference type="PROSITE" id="PS51257">
    <property type="entry name" value="PROKAR_LIPOPROTEIN"/>
    <property type="match status" value="1"/>
</dbReference>
<dbReference type="PRINTS" id="PR00153">
    <property type="entry name" value="CSAPPISMRASE"/>
</dbReference>
<evidence type="ECO:0000256" key="3">
    <source>
        <dbReference type="SAM" id="MobiDB-lite"/>
    </source>
</evidence>
<dbReference type="RefSeq" id="WP_236850900.1">
    <property type="nucleotide sequence ID" value="NZ_CP016782.1"/>
</dbReference>
<feature type="region of interest" description="Disordered" evidence="3">
    <location>
        <begin position="23"/>
        <end position="71"/>
    </location>
</feature>
<evidence type="ECO:0000256" key="2">
    <source>
        <dbReference type="RuleBase" id="RU363019"/>
    </source>
</evidence>
<dbReference type="InterPro" id="IPR002130">
    <property type="entry name" value="Cyclophilin-type_PPIase_dom"/>
</dbReference>
<dbReference type="InterPro" id="IPR044666">
    <property type="entry name" value="Cyclophilin_A-like"/>
</dbReference>
<feature type="chain" id="PRO_5039760838" description="Peptidyl-prolyl cis-trans isomerase" evidence="2">
    <location>
        <begin position="22"/>
        <end position="235"/>
    </location>
</feature>
<keyword evidence="2 5" id="KW-0413">Isomerase</keyword>
<reference evidence="5 6" key="1">
    <citation type="submission" date="2016-07" db="EMBL/GenBank/DDBJ databases">
        <title>High microdiversification within the ubiquitous acI lineage of Actinobacteria.</title>
        <authorList>
            <person name="Neuenschwander S.M."/>
            <person name="Salcher M."/>
            <person name="Ghai R."/>
            <person name="Pernthaler J."/>
        </authorList>
    </citation>
    <scope>NUCLEOTIDE SEQUENCE [LARGE SCALE GENOMIC DNA]</scope>
    <source>
        <strain evidence="5">MMS-VB-114</strain>
    </source>
</reference>
<dbReference type="CDD" id="cd00317">
    <property type="entry name" value="cyclophilin"/>
    <property type="match status" value="1"/>
</dbReference>
<keyword evidence="2" id="KW-0732">Signal</keyword>
<sequence length="235" mass="24306">MSRFKKVSVMLLAMVAISLTGCGSNSSTDSADSADPIKEEASQSAPSSADGVTCTETKASGHDPKEIPTPSEVLTKFPKTFTLVTNCGNIVISTVGSKAPFTMTSIAALAKGGYYDESLCHRLTTQGLFVLQCGDPTATGSGGPQFTYPDENLPENTDNNYPEGSVAMANSGPNTNGSQFFLVYADTTLAPSYTMWGTITSGLDIVKAIAKAGAEGGAADGKPARTIAIQKVLVN</sequence>
<dbReference type="GO" id="GO:0003755">
    <property type="term" value="F:peptidyl-prolyl cis-trans isomerase activity"/>
    <property type="evidence" value="ECO:0007669"/>
    <property type="project" value="UniProtKB-UniRule"/>
</dbReference>
<dbReference type="KEGG" id="plim:PHILAsVB114_01480"/>
<dbReference type="PROSITE" id="PS50072">
    <property type="entry name" value="CSA_PPIASE_2"/>
    <property type="match status" value="1"/>
</dbReference>
<dbReference type="PANTHER" id="PTHR45625:SF3">
    <property type="entry name" value="PEPTIDYL-PROLYL CIS-TRANS ISOMERASE B-RELATED"/>
    <property type="match status" value="1"/>
</dbReference>
<comment type="catalytic activity">
    <reaction evidence="2">
        <text>[protein]-peptidylproline (omega=180) = [protein]-peptidylproline (omega=0)</text>
        <dbReference type="Rhea" id="RHEA:16237"/>
        <dbReference type="Rhea" id="RHEA-COMP:10747"/>
        <dbReference type="Rhea" id="RHEA-COMP:10748"/>
        <dbReference type="ChEBI" id="CHEBI:83833"/>
        <dbReference type="ChEBI" id="CHEBI:83834"/>
        <dbReference type="EC" id="5.2.1.8"/>
    </reaction>
</comment>
<dbReference type="EMBL" id="CP016782">
    <property type="protein sequence ID" value="ASY27351.1"/>
    <property type="molecule type" value="Genomic_DNA"/>
</dbReference>
<feature type="signal peptide" evidence="2">
    <location>
        <begin position="1"/>
        <end position="21"/>
    </location>
</feature>
<comment type="function">
    <text evidence="1 2">PPIases accelerate the folding of proteins. It catalyzes the cis-trans isomerization of proline imidic peptide bonds in oligopeptides.</text>
</comment>
<dbReference type="PANTHER" id="PTHR45625">
    <property type="entry name" value="PEPTIDYL-PROLYL CIS-TRANS ISOMERASE-RELATED"/>
    <property type="match status" value="1"/>
</dbReference>
<evidence type="ECO:0000259" key="4">
    <source>
        <dbReference type="PROSITE" id="PS50072"/>
    </source>
</evidence>
<dbReference type="Proteomes" id="UP000217221">
    <property type="component" value="Chromosome"/>
</dbReference>
<keyword evidence="6" id="KW-1185">Reference proteome</keyword>
<dbReference type="InterPro" id="IPR029000">
    <property type="entry name" value="Cyclophilin-like_dom_sf"/>
</dbReference>
<evidence type="ECO:0000313" key="5">
    <source>
        <dbReference type="EMBL" id="ASY27351.1"/>
    </source>
</evidence>
<proteinExistence type="inferred from homology"/>
<name>A0A249LE10_9ACTN</name>
<feature type="domain" description="PPIase cyclophilin-type" evidence="4">
    <location>
        <begin position="77"/>
        <end position="234"/>
    </location>
</feature>
<gene>
    <name evidence="5" type="ORF">PHILAsVB114_01480</name>
</gene>
<dbReference type="AlphaFoldDB" id="A0A249LE10"/>
<feature type="compositionally biased region" description="Low complexity" evidence="3">
    <location>
        <begin position="24"/>
        <end position="34"/>
    </location>
</feature>
<organism evidence="5 6">
    <name type="scientific">Candidatus Planktophila limnetica</name>
    <dbReference type="NCBI Taxonomy" id="573600"/>
    <lineage>
        <taxon>Bacteria</taxon>
        <taxon>Bacillati</taxon>
        <taxon>Actinomycetota</taxon>
        <taxon>Actinomycetes</taxon>
        <taxon>Candidatus Nanopelagicales</taxon>
        <taxon>Candidatus Nanopelagicaceae</taxon>
        <taxon>Candidatus Planktophila</taxon>
    </lineage>
</organism>
<keyword evidence="2" id="KW-0697">Rotamase</keyword>
<dbReference type="Gene3D" id="2.40.100.10">
    <property type="entry name" value="Cyclophilin-like"/>
    <property type="match status" value="1"/>
</dbReference>
<dbReference type="SUPFAM" id="SSF50891">
    <property type="entry name" value="Cyclophilin-like"/>
    <property type="match status" value="1"/>
</dbReference>
<dbReference type="EC" id="5.2.1.8" evidence="2"/>
<evidence type="ECO:0000313" key="6">
    <source>
        <dbReference type="Proteomes" id="UP000217221"/>
    </source>
</evidence>
<evidence type="ECO:0000256" key="1">
    <source>
        <dbReference type="ARBA" id="ARBA00002388"/>
    </source>
</evidence>
<protein>
    <recommendedName>
        <fullName evidence="2">Peptidyl-prolyl cis-trans isomerase</fullName>
        <shortName evidence="2">PPIase</shortName>
        <ecNumber evidence="2">5.2.1.8</ecNumber>
    </recommendedName>
</protein>